<dbReference type="InterPro" id="IPR011971">
    <property type="entry name" value="CHP02284"/>
</dbReference>
<dbReference type="Pfam" id="PF09537">
    <property type="entry name" value="DUF2383"/>
    <property type="match status" value="1"/>
</dbReference>
<accession>A0A4V2NML9</accession>
<organism evidence="2 3">
    <name type="scientific">Dyella soli</name>
    <dbReference type="NCBI Taxonomy" id="522319"/>
    <lineage>
        <taxon>Bacteria</taxon>
        <taxon>Pseudomonadati</taxon>
        <taxon>Pseudomonadota</taxon>
        <taxon>Gammaproteobacteria</taxon>
        <taxon>Lysobacterales</taxon>
        <taxon>Rhodanobacteraceae</taxon>
        <taxon>Dyella</taxon>
    </lineage>
</organism>
<protein>
    <submittedName>
        <fullName evidence="2">PA2169 family four-helix-bundle protein</fullName>
    </submittedName>
</protein>
<evidence type="ECO:0000313" key="2">
    <source>
        <dbReference type="EMBL" id="TCI13807.1"/>
    </source>
</evidence>
<name>A0A4V2NML9_9GAMM</name>
<dbReference type="AlphaFoldDB" id="A0A4V2NML9"/>
<dbReference type="InterPro" id="IPR016920">
    <property type="entry name" value="UCP029477"/>
</dbReference>
<reference evidence="2 3" key="1">
    <citation type="submission" date="2019-02" db="EMBL/GenBank/DDBJ databases">
        <title>Dyella amyloliquefaciens sp. nov., isolated from forest soil.</title>
        <authorList>
            <person name="Gao Z.-H."/>
            <person name="Qiu L.-H."/>
        </authorList>
    </citation>
    <scope>NUCLEOTIDE SEQUENCE [LARGE SCALE GENOMIC DNA]</scope>
    <source>
        <strain evidence="2 3">KACC 12747</strain>
    </source>
</reference>
<dbReference type="NCBIfam" id="TIGR02284">
    <property type="entry name" value="PA2169 family four-helix-bundle protein"/>
    <property type="match status" value="1"/>
</dbReference>
<dbReference type="Gene3D" id="1.20.1260.10">
    <property type="match status" value="1"/>
</dbReference>
<proteinExistence type="predicted"/>
<dbReference type="SUPFAM" id="SSF47240">
    <property type="entry name" value="Ferritin-like"/>
    <property type="match status" value="1"/>
</dbReference>
<evidence type="ECO:0000259" key="1">
    <source>
        <dbReference type="Pfam" id="PF09537"/>
    </source>
</evidence>
<dbReference type="Proteomes" id="UP000291822">
    <property type="component" value="Unassembled WGS sequence"/>
</dbReference>
<comment type="caution">
    <text evidence="2">The sequence shown here is derived from an EMBL/GenBank/DDBJ whole genome shotgun (WGS) entry which is preliminary data.</text>
</comment>
<sequence length="151" mass="16854">MTQDHDIKVLNDLIETTIDSADGYKEAAKDANNEAFKDIFMRRAKERVEITHRLQSAVRQAGGKPQDDGTVLAGAHRMFTNLRASMTKGDTAVVDEVERGEDHIKARFEKAINDNDLSTVTRSAIEQAYGPIRSGHDEMSKLKHALHASRH</sequence>
<evidence type="ECO:0000313" key="3">
    <source>
        <dbReference type="Proteomes" id="UP000291822"/>
    </source>
</evidence>
<dbReference type="EMBL" id="SJTG01000001">
    <property type="protein sequence ID" value="TCI13807.1"/>
    <property type="molecule type" value="Genomic_DNA"/>
</dbReference>
<dbReference type="InterPro" id="IPR019052">
    <property type="entry name" value="DUF2383"/>
</dbReference>
<dbReference type="InterPro" id="IPR009078">
    <property type="entry name" value="Ferritin-like_SF"/>
</dbReference>
<dbReference type="InterPro" id="IPR012347">
    <property type="entry name" value="Ferritin-like"/>
</dbReference>
<keyword evidence="3" id="KW-1185">Reference proteome</keyword>
<dbReference type="RefSeq" id="WP_131150581.1">
    <property type="nucleotide sequence ID" value="NZ_SJTG01000001.1"/>
</dbReference>
<feature type="domain" description="DUF2383" evidence="1">
    <location>
        <begin position="7"/>
        <end position="113"/>
    </location>
</feature>
<dbReference type="PIRSF" id="PIRSF029477">
    <property type="entry name" value="UCP029477"/>
    <property type="match status" value="1"/>
</dbReference>
<gene>
    <name evidence="2" type="ORF">EZM97_04650</name>
</gene>